<dbReference type="AlphaFoldDB" id="A0A5M6D9H6"/>
<comment type="caution">
    <text evidence="13">The sequence shown here is derived from an EMBL/GenBank/DDBJ whole genome shotgun (WGS) entry which is preliminary data.</text>
</comment>
<evidence type="ECO:0000256" key="3">
    <source>
        <dbReference type="ARBA" id="ARBA00022452"/>
    </source>
</evidence>
<keyword evidence="2 8" id="KW-0813">Transport</keyword>
<evidence type="ECO:0000313" key="13">
    <source>
        <dbReference type="EMBL" id="KAA5542942.1"/>
    </source>
</evidence>
<dbReference type="Pfam" id="PF13715">
    <property type="entry name" value="CarbopepD_reg_2"/>
    <property type="match status" value="1"/>
</dbReference>
<dbReference type="Proteomes" id="UP000323426">
    <property type="component" value="Unassembled WGS sequence"/>
</dbReference>
<evidence type="ECO:0000313" key="14">
    <source>
        <dbReference type="Proteomes" id="UP000323426"/>
    </source>
</evidence>
<dbReference type="Pfam" id="PF07715">
    <property type="entry name" value="Plug"/>
    <property type="match status" value="1"/>
</dbReference>
<dbReference type="InterPro" id="IPR008969">
    <property type="entry name" value="CarboxyPept-like_regulatory"/>
</dbReference>
<feature type="domain" description="TonB-dependent receptor plug" evidence="12">
    <location>
        <begin position="144"/>
        <end position="252"/>
    </location>
</feature>
<evidence type="ECO:0000256" key="10">
    <source>
        <dbReference type="SAM" id="MobiDB-lite"/>
    </source>
</evidence>
<dbReference type="GO" id="GO:0009279">
    <property type="term" value="C:cell outer membrane"/>
    <property type="evidence" value="ECO:0007669"/>
    <property type="project" value="UniProtKB-SubCell"/>
</dbReference>
<keyword evidence="5 9" id="KW-0798">TonB box</keyword>
<evidence type="ECO:0000256" key="9">
    <source>
        <dbReference type="RuleBase" id="RU003357"/>
    </source>
</evidence>
<accession>A0A5M6D9H6</accession>
<comment type="subcellular location">
    <subcellularLocation>
        <location evidence="1 8">Cell outer membrane</location>
        <topology evidence="1 8">Multi-pass membrane protein</topology>
    </subcellularLocation>
</comment>
<dbReference type="InterPro" id="IPR036942">
    <property type="entry name" value="Beta-barrel_TonB_sf"/>
</dbReference>
<feature type="region of interest" description="Disordered" evidence="10">
    <location>
        <begin position="963"/>
        <end position="983"/>
    </location>
</feature>
<dbReference type="InterPro" id="IPR023996">
    <property type="entry name" value="TonB-dep_OMP_SusC/RagA"/>
</dbReference>
<dbReference type="InterPro" id="IPR000531">
    <property type="entry name" value="Beta-barrel_TonB"/>
</dbReference>
<evidence type="ECO:0000256" key="4">
    <source>
        <dbReference type="ARBA" id="ARBA00022692"/>
    </source>
</evidence>
<keyword evidence="4 8" id="KW-0812">Transmembrane</keyword>
<evidence type="ECO:0000259" key="11">
    <source>
        <dbReference type="Pfam" id="PF00593"/>
    </source>
</evidence>
<evidence type="ECO:0000259" key="12">
    <source>
        <dbReference type="Pfam" id="PF07715"/>
    </source>
</evidence>
<protein>
    <submittedName>
        <fullName evidence="13">TonB-dependent receptor</fullName>
    </submittedName>
</protein>
<dbReference type="PROSITE" id="PS52016">
    <property type="entry name" value="TONB_DEPENDENT_REC_3"/>
    <property type="match status" value="1"/>
</dbReference>
<evidence type="ECO:0000256" key="6">
    <source>
        <dbReference type="ARBA" id="ARBA00023136"/>
    </source>
</evidence>
<dbReference type="InterPro" id="IPR023997">
    <property type="entry name" value="TonB-dep_OMP_SusC/RagA_CS"/>
</dbReference>
<dbReference type="SUPFAM" id="SSF49464">
    <property type="entry name" value="Carboxypeptidase regulatory domain-like"/>
    <property type="match status" value="1"/>
</dbReference>
<dbReference type="InterPro" id="IPR037066">
    <property type="entry name" value="Plug_dom_sf"/>
</dbReference>
<dbReference type="Gene3D" id="2.60.40.1120">
    <property type="entry name" value="Carboxypeptidase-like, regulatory domain"/>
    <property type="match status" value="1"/>
</dbReference>
<name>A0A5M6D9H6_9BACT</name>
<dbReference type="EMBL" id="VWSF01000015">
    <property type="protein sequence ID" value="KAA5542942.1"/>
    <property type="molecule type" value="Genomic_DNA"/>
</dbReference>
<sequence>MKKKFTGLFFQAVRSLPVGLVFLVISFPGLVSAGPLATTTGNKAFKIMVNPAAAITGRVTGETGEGLPGVTVLEKGTNNGTATDPNGGFSLNVANSNAVLVVSFIGYLTQEVPVNNRTTLNIVLSPDAKALDEVVVVGYGTQKRQDVTAAIASVPLKEIQDMPVSNVATAIQGKVPGVVIQQNSGSPGSTPAIKVRGFGSISAGNNPLIVVDGNIVSPNVFSLLSSNEIESIDVLKDASSTAIYGSRGANGVVIVTTKRGKSGRNNVNLDVFTGFQEVSKTLDLLNSQQFAEFAKEAANNGYLDNVPGGSATDPNGVRPSNFLRYRYPRGEAFDWLNFDDPARIAALPYHDYQDMIFRRAQMSSYQVSASGGTDKVQYTVSGGYLKQEGIVKKSALDRYTLRANVDVNVTSKFKLGLNLNPSYKITQDVNTNGHWADNGIINAALAAVPMAPIYGADGTTYSSQTALAAPYNWPGVTNPIANITENNNEYLSTNILGNAYAEYQFLDELKYRVSGNVNLGGNRRNTYRTSRMPLNQLLPPNAATATTLSDQSISWVFNQTLNYNKAFSDVHNLDVLVGMEVYKLQFQTSNAAGTTFANDIVQTLNGAGLPTAVNSSEVENATTSYFGRVGYNYKGKYLLNASIRQDGSSVFGPENRWGTFPAGSIGWRISEESFMKGLAFLSETKLRLSYGLAGNNAFSNYYPYVASVGSDNYSFNNNLATGLAPTSLGNNQLSWEKSQQLDAGIDFGFFNDRIYFSADYYNRITKDLLLSVNVPTVTGFSTAVKNIGKMENKGWEFALNTHNLTGPFTWDTNLNISFNRNKVLALGPSGDPIKSGSGVGETNITQIGSPIGSFYGYKQIGIFQSQEDLNSYPHDPTSRPGDIKYEDVTGDGKINADDRTVIGNNQPDFIYGFTNTFAFKGIDLNISLQGVQGGEILNLSRRFIENLEGAQNQLTTVLNRWQSPTNPGDGITPRANGRPTGNNNAISTRWVEDGSYLRIQNISLGYQLPKAFIEKARLVQARVYVSAQNLHTFTNYLNYNPEVSNYEGPLTGGVDYGAYPLPRTFTLGVNLGF</sequence>
<keyword evidence="13" id="KW-0675">Receptor</keyword>
<dbReference type="NCBIfam" id="TIGR04056">
    <property type="entry name" value="OMP_RagA_SusC"/>
    <property type="match status" value="1"/>
</dbReference>
<dbReference type="InterPro" id="IPR012910">
    <property type="entry name" value="Plug_dom"/>
</dbReference>
<dbReference type="Gene3D" id="2.40.170.20">
    <property type="entry name" value="TonB-dependent receptor, beta-barrel domain"/>
    <property type="match status" value="1"/>
</dbReference>
<keyword evidence="7 8" id="KW-0998">Cell outer membrane</keyword>
<dbReference type="SUPFAM" id="SSF56935">
    <property type="entry name" value="Porins"/>
    <property type="match status" value="1"/>
</dbReference>
<dbReference type="Pfam" id="PF00593">
    <property type="entry name" value="TonB_dep_Rec_b-barrel"/>
    <property type="match status" value="1"/>
</dbReference>
<organism evidence="13 14">
    <name type="scientific">Adhaeribacter rhizoryzae</name>
    <dbReference type="NCBI Taxonomy" id="2607907"/>
    <lineage>
        <taxon>Bacteria</taxon>
        <taxon>Pseudomonadati</taxon>
        <taxon>Bacteroidota</taxon>
        <taxon>Cytophagia</taxon>
        <taxon>Cytophagales</taxon>
        <taxon>Hymenobacteraceae</taxon>
        <taxon>Adhaeribacter</taxon>
    </lineage>
</organism>
<reference evidence="13 14" key="1">
    <citation type="submission" date="2019-09" db="EMBL/GenBank/DDBJ databases">
        <title>Genome sequence and assembly of Adhaeribacter sp.</title>
        <authorList>
            <person name="Chhetri G."/>
        </authorList>
    </citation>
    <scope>NUCLEOTIDE SEQUENCE [LARGE SCALE GENOMIC DNA]</scope>
    <source>
        <strain evidence="13 14">DK36</strain>
    </source>
</reference>
<dbReference type="InterPro" id="IPR039426">
    <property type="entry name" value="TonB-dep_rcpt-like"/>
</dbReference>
<evidence type="ECO:0000256" key="1">
    <source>
        <dbReference type="ARBA" id="ARBA00004571"/>
    </source>
</evidence>
<proteinExistence type="inferred from homology"/>
<dbReference type="Gene3D" id="2.170.130.10">
    <property type="entry name" value="TonB-dependent receptor, plug domain"/>
    <property type="match status" value="1"/>
</dbReference>
<evidence type="ECO:0000256" key="7">
    <source>
        <dbReference type="ARBA" id="ARBA00023237"/>
    </source>
</evidence>
<comment type="similarity">
    <text evidence="8 9">Belongs to the TonB-dependent receptor family.</text>
</comment>
<evidence type="ECO:0000256" key="5">
    <source>
        <dbReference type="ARBA" id="ARBA00023077"/>
    </source>
</evidence>
<evidence type="ECO:0000256" key="2">
    <source>
        <dbReference type="ARBA" id="ARBA00022448"/>
    </source>
</evidence>
<feature type="domain" description="TonB-dependent receptor-like beta-barrel" evidence="11">
    <location>
        <begin position="458"/>
        <end position="1030"/>
    </location>
</feature>
<gene>
    <name evidence="13" type="ORF">F0145_17535</name>
</gene>
<dbReference type="FunFam" id="2.170.130.10:FF:000003">
    <property type="entry name" value="SusC/RagA family TonB-linked outer membrane protein"/>
    <property type="match status" value="1"/>
</dbReference>
<keyword evidence="14" id="KW-1185">Reference proteome</keyword>
<keyword evidence="3 8" id="KW-1134">Transmembrane beta strand</keyword>
<dbReference type="NCBIfam" id="TIGR04057">
    <property type="entry name" value="SusC_RagA_signa"/>
    <property type="match status" value="1"/>
</dbReference>
<evidence type="ECO:0000256" key="8">
    <source>
        <dbReference type="PROSITE-ProRule" id="PRU01360"/>
    </source>
</evidence>
<keyword evidence="6 8" id="KW-0472">Membrane</keyword>